<dbReference type="AlphaFoldDB" id="A0A919HSN9"/>
<dbReference type="Proteomes" id="UP000655094">
    <property type="component" value="Unassembled WGS sequence"/>
</dbReference>
<reference evidence="1" key="1">
    <citation type="submission" date="2020-10" db="EMBL/GenBank/DDBJ databases">
        <title>Genome Sequence of ESBL Producing Zambian Clinical Strains.</title>
        <authorList>
            <person name="Shawa M."/>
            <person name="Furuta Y."/>
            <person name="Simbotwe M."/>
            <person name="Mulenga E."/>
            <person name="Mubanga M."/>
            <person name="Mulenga G."/>
            <person name="Kaile C."/>
            <person name="Zorigt T."/>
            <person name="Hang'ombe B."/>
            <person name="Higashi H."/>
        </authorList>
    </citation>
    <scope>NUCLEOTIDE SEQUENCE</scope>
    <source>
        <strain evidence="1">Zam_UTH_09</strain>
    </source>
</reference>
<sequence>MLHTVGSLTKLFYEAVESAQNKPVRGGGLRRVPAAENSLRPLAASETAVSLLRFYAA</sequence>
<accession>A0A919HSN9</accession>
<comment type="caution">
    <text evidence="1">The sequence shown here is derived from an EMBL/GenBank/DDBJ whole genome shotgun (WGS) entry which is preliminary data.</text>
</comment>
<gene>
    <name evidence="1" type="ORF">KPZU09_36850</name>
</gene>
<name>A0A919HSN9_KLEPN</name>
<evidence type="ECO:0000313" key="2">
    <source>
        <dbReference type="Proteomes" id="UP000655094"/>
    </source>
</evidence>
<evidence type="ECO:0000313" key="1">
    <source>
        <dbReference type="EMBL" id="GHK53949.1"/>
    </source>
</evidence>
<proteinExistence type="predicted"/>
<dbReference type="EMBL" id="BNFF01000001">
    <property type="protein sequence ID" value="GHK53949.1"/>
    <property type="molecule type" value="Genomic_DNA"/>
</dbReference>
<organism evidence="1 2">
    <name type="scientific">Klebsiella pneumoniae</name>
    <dbReference type="NCBI Taxonomy" id="573"/>
    <lineage>
        <taxon>Bacteria</taxon>
        <taxon>Pseudomonadati</taxon>
        <taxon>Pseudomonadota</taxon>
        <taxon>Gammaproteobacteria</taxon>
        <taxon>Enterobacterales</taxon>
        <taxon>Enterobacteriaceae</taxon>
        <taxon>Klebsiella/Raoultella group</taxon>
        <taxon>Klebsiella</taxon>
        <taxon>Klebsiella pneumoniae complex</taxon>
    </lineage>
</organism>
<protein>
    <submittedName>
        <fullName evidence="1">Uncharacterized protein</fullName>
    </submittedName>
</protein>